<accession>A0A179F142</accession>
<proteinExistence type="predicted"/>
<evidence type="ECO:0000313" key="3">
    <source>
        <dbReference type="Proteomes" id="UP000078397"/>
    </source>
</evidence>
<keyword evidence="1" id="KW-0812">Transmembrane</keyword>
<dbReference type="KEGG" id="pchm:VFPPC_11043"/>
<feature type="transmembrane region" description="Helical" evidence="1">
    <location>
        <begin position="82"/>
        <end position="101"/>
    </location>
</feature>
<evidence type="ECO:0000313" key="2">
    <source>
        <dbReference type="EMBL" id="OAQ58859.1"/>
    </source>
</evidence>
<feature type="transmembrane region" description="Helical" evidence="1">
    <location>
        <begin position="236"/>
        <end position="259"/>
    </location>
</feature>
<feature type="transmembrane region" description="Helical" evidence="1">
    <location>
        <begin position="147"/>
        <end position="171"/>
    </location>
</feature>
<comment type="caution">
    <text evidence="2">The sequence shown here is derived from an EMBL/GenBank/DDBJ whole genome shotgun (WGS) entry which is preliminary data.</text>
</comment>
<feature type="transmembrane region" description="Helical" evidence="1">
    <location>
        <begin position="42"/>
        <end position="62"/>
    </location>
</feature>
<dbReference type="RefSeq" id="XP_018136956.1">
    <property type="nucleotide sequence ID" value="XM_018289318.1"/>
</dbReference>
<gene>
    <name evidence="2" type="ORF">VFPPC_11043</name>
</gene>
<keyword evidence="1" id="KW-0472">Membrane</keyword>
<feature type="transmembrane region" description="Helical" evidence="1">
    <location>
        <begin position="108"/>
        <end position="127"/>
    </location>
</feature>
<sequence>MEPVDPPVYFELGWAILSTIGLVNFFYGLMVLGIIGFAPVCLVPIIVSGCGALASGLCYVAFYGDYSTTSRVVASAFADMAWLIQEAGLSFYSYIILTRVLQGYRRTIFMAIFWTMIVIVAASKLSILACRVRYILGDMQSESLPRIIARLHTGYFIGIATVECVSAFFLLNQLGSARKTSKAAELQGKNIFGYLMRSTELRLTLLAFVGVLRTITYNFQDTAQSAASPMNQLDRFAATLEIMFPVMMYIDVLASRLVFAKTSDSRRNYTMSMGLANCQPFNGPYGIDIERNRCSIAHIEHHDKQGATILSSQKRQDAMYESFTCPTLPTATLVPHPRNRSSGSLIEIVDAKISER</sequence>
<keyword evidence="3" id="KW-1185">Reference proteome</keyword>
<evidence type="ECO:0000256" key="1">
    <source>
        <dbReference type="SAM" id="Phobius"/>
    </source>
</evidence>
<dbReference type="AlphaFoldDB" id="A0A179F142"/>
<keyword evidence="1" id="KW-1133">Transmembrane helix</keyword>
<dbReference type="OrthoDB" id="5306317at2759"/>
<feature type="transmembrane region" description="Helical" evidence="1">
    <location>
        <begin position="12"/>
        <end position="35"/>
    </location>
</feature>
<dbReference type="EMBL" id="LSBJ02000013">
    <property type="protein sequence ID" value="OAQ58859.1"/>
    <property type="molecule type" value="Genomic_DNA"/>
</dbReference>
<protein>
    <submittedName>
        <fullName evidence="2">Uncharacterized protein</fullName>
    </submittedName>
</protein>
<feature type="transmembrane region" description="Helical" evidence="1">
    <location>
        <begin position="191"/>
        <end position="216"/>
    </location>
</feature>
<dbReference type="GeneID" id="28853312"/>
<organism evidence="2 3">
    <name type="scientific">Pochonia chlamydosporia 170</name>
    <dbReference type="NCBI Taxonomy" id="1380566"/>
    <lineage>
        <taxon>Eukaryota</taxon>
        <taxon>Fungi</taxon>
        <taxon>Dikarya</taxon>
        <taxon>Ascomycota</taxon>
        <taxon>Pezizomycotina</taxon>
        <taxon>Sordariomycetes</taxon>
        <taxon>Hypocreomycetidae</taxon>
        <taxon>Hypocreales</taxon>
        <taxon>Clavicipitaceae</taxon>
        <taxon>Pochonia</taxon>
    </lineage>
</organism>
<reference evidence="2 3" key="1">
    <citation type="journal article" date="2016" name="PLoS Pathog.">
        <title>Biosynthesis of antibiotic leucinostatins in bio-control fungus Purpureocillium lilacinum and their inhibition on phytophthora revealed by genome mining.</title>
        <authorList>
            <person name="Wang G."/>
            <person name="Liu Z."/>
            <person name="Lin R."/>
            <person name="Li E."/>
            <person name="Mao Z."/>
            <person name="Ling J."/>
            <person name="Yang Y."/>
            <person name="Yin W.B."/>
            <person name="Xie B."/>
        </authorList>
    </citation>
    <scope>NUCLEOTIDE SEQUENCE [LARGE SCALE GENOMIC DNA]</scope>
    <source>
        <strain evidence="2">170</strain>
    </source>
</reference>
<name>A0A179F142_METCM</name>
<dbReference type="Proteomes" id="UP000078397">
    <property type="component" value="Unassembled WGS sequence"/>
</dbReference>